<reference evidence="1 2" key="1">
    <citation type="submission" date="2018-11" db="EMBL/GenBank/DDBJ databases">
        <authorList>
            <consortium name="Pathogen Informatics"/>
        </authorList>
    </citation>
    <scope>NUCLEOTIDE SEQUENCE [LARGE SCALE GENOMIC DNA]</scope>
</reference>
<sequence length="122" mass="13801">MGLDNVIYTGRERQTCASASIQHTFLGHFDLPILGVNELFDLDGRLLAKNYGGGVLQGTLDFPLTLSDPTERMPLSIKYLNFMADRHMHYGHVVPNVNLFLIRRKDIMKRLINNKANPTIFG</sequence>
<evidence type="ECO:0000313" key="2">
    <source>
        <dbReference type="Proteomes" id="UP000271098"/>
    </source>
</evidence>
<dbReference type="OrthoDB" id="5829808at2759"/>
<dbReference type="Proteomes" id="UP000271098">
    <property type="component" value="Unassembled WGS sequence"/>
</dbReference>
<evidence type="ECO:0000313" key="1">
    <source>
        <dbReference type="EMBL" id="VDK37396.1"/>
    </source>
</evidence>
<gene>
    <name evidence="1" type="ORF">GPUH_LOCUS3011</name>
</gene>
<dbReference type="AlphaFoldDB" id="A0A3P6PCE0"/>
<proteinExistence type="predicted"/>
<accession>A0A3P6PCE0</accession>
<keyword evidence="2" id="KW-1185">Reference proteome</keyword>
<dbReference type="EMBL" id="UYRT01004858">
    <property type="protein sequence ID" value="VDK37396.1"/>
    <property type="molecule type" value="Genomic_DNA"/>
</dbReference>
<protein>
    <submittedName>
        <fullName evidence="1">Uncharacterized protein</fullName>
    </submittedName>
</protein>
<organism evidence="1 2">
    <name type="scientific">Gongylonema pulchrum</name>
    <dbReference type="NCBI Taxonomy" id="637853"/>
    <lineage>
        <taxon>Eukaryota</taxon>
        <taxon>Metazoa</taxon>
        <taxon>Ecdysozoa</taxon>
        <taxon>Nematoda</taxon>
        <taxon>Chromadorea</taxon>
        <taxon>Rhabditida</taxon>
        <taxon>Spirurina</taxon>
        <taxon>Spiruromorpha</taxon>
        <taxon>Spiruroidea</taxon>
        <taxon>Gongylonematidae</taxon>
        <taxon>Gongylonema</taxon>
    </lineage>
</organism>
<name>A0A3P6PCE0_9BILA</name>